<gene>
    <name evidence="6" type="ORF">MNEG_1052</name>
</gene>
<comment type="subcellular location">
    <subcellularLocation>
        <location evidence="2">Cytoplasm</location>
    </subcellularLocation>
    <subcellularLocation>
        <location evidence="1">Nucleus</location>
    </subcellularLocation>
</comment>
<dbReference type="KEGG" id="mng:MNEG_1052"/>
<dbReference type="GeneID" id="25727690"/>
<keyword evidence="3" id="KW-0963">Cytoplasm</keyword>
<dbReference type="GO" id="GO:0045292">
    <property type="term" value="P:mRNA cis splicing, via spliceosome"/>
    <property type="evidence" value="ECO:0007669"/>
    <property type="project" value="TreeGrafter"/>
</dbReference>
<dbReference type="Proteomes" id="UP000054498">
    <property type="component" value="Unassembled WGS sequence"/>
</dbReference>
<dbReference type="EMBL" id="KK100318">
    <property type="protein sequence ID" value="KIZ06897.1"/>
    <property type="molecule type" value="Genomic_DNA"/>
</dbReference>
<organism evidence="6 7">
    <name type="scientific">Monoraphidium neglectum</name>
    <dbReference type="NCBI Taxonomy" id="145388"/>
    <lineage>
        <taxon>Eukaryota</taxon>
        <taxon>Viridiplantae</taxon>
        <taxon>Chlorophyta</taxon>
        <taxon>core chlorophytes</taxon>
        <taxon>Chlorophyceae</taxon>
        <taxon>CS clade</taxon>
        <taxon>Sphaeropleales</taxon>
        <taxon>Selenastraceae</taxon>
        <taxon>Monoraphidium</taxon>
    </lineage>
</organism>
<dbReference type="PANTHER" id="PTHR21399">
    <property type="entry name" value="CHLORIDE CONDUCTANCE REGULATORY PROTEIN ICLN"/>
    <property type="match status" value="1"/>
</dbReference>
<keyword evidence="4" id="KW-0539">Nucleus</keyword>
<sequence>MTAAATPQQLDDFADRLDVQTTVQTTADGRPELDTDLAEELSASFGDVEAAIGDEGLSLGTGTCYVTTRRIVWLPSGAAPGARGLSLRFPQIVMHAVSTDASSFPRPCVYLQLDEGDDDEDAPMTGLAGALGGGGSGGGGGQGGSGSGEEGGEEGEEGEEITAELRLQYQQEQQHEQQQQQQEQQQHLWRHGLPDKAIAVEGLFKAMCECSALNPDSDNEDDGQAELFFDEAEVLAGLPAEERDALIAARAEGALGLRDDVDQLMEEDPDRFEDDEEEGEEGDAAAADGAAVPGSNGHAA</sequence>
<evidence type="ECO:0008006" key="8">
    <source>
        <dbReference type="Google" id="ProtNLM"/>
    </source>
</evidence>
<feature type="region of interest" description="Disordered" evidence="5">
    <location>
        <begin position="258"/>
        <end position="300"/>
    </location>
</feature>
<feature type="compositionally biased region" description="Acidic residues" evidence="5">
    <location>
        <begin position="262"/>
        <end position="283"/>
    </location>
</feature>
<dbReference type="Pfam" id="PF03517">
    <property type="entry name" value="Voldacs"/>
    <property type="match status" value="1"/>
</dbReference>
<feature type="compositionally biased region" description="Gly residues" evidence="5">
    <location>
        <begin position="129"/>
        <end position="149"/>
    </location>
</feature>
<evidence type="ECO:0000256" key="3">
    <source>
        <dbReference type="ARBA" id="ARBA00022490"/>
    </source>
</evidence>
<feature type="compositionally biased region" description="Acidic residues" evidence="5">
    <location>
        <begin position="150"/>
        <end position="160"/>
    </location>
</feature>
<evidence type="ECO:0000313" key="6">
    <source>
        <dbReference type="EMBL" id="KIZ06897.1"/>
    </source>
</evidence>
<evidence type="ECO:0000256" key="4">
    <source>
        <dbReference type="ARBA" id="ARBA00023242"/>
    </source>
</evidence>
<dbReference type="PANTHER" id="PTHR21399:SF0">
    <property type="entry name" value="METHYLOSOME SUBUNIT PICLN"/>
    <property type="match status" value="1"/>
</dbReference>
<reference evidence="6 7" key="1">
    <citation type="journal article" date="2013" name="BMC Genomics">
        <title>Reconstruction of the lipid metabolism for the microalga Monoraphidium neglectum from its genome sequence reveals characteristics suitable for biofuel production.</title>
        <authorList>
            <person name="Bogen C."/>
            <person name="Al-Dilaimi A."/>
            <person name="Albersmeier A."/>
            <person name="Wichmann J."/>
            <person name="Grundmann M."/>
            <person name="Rupp O."/>
            <person name="Lauersen K.J."/>
            <person name="Blifernez-Klassen O."/>
            <person name="Kalinowski J."/>
            <person name="Goesmann A."/>
            <person name="Mussgnug J.H."/>
            <person name="Kruse O."/>
        </authorList>
    </citation>
    <scope>NUCLEOTIDE SEQUENCE [LARGE SCALE GENOMIC DNA]</scope>
    <source>
        <strain evidence="6 7">SAG 48.87</strain>
    </source>
</reference>
<protein>
    <recommendedName>
        <fullName evidence="8">Chloride conductance regulatory protein ICln</fullName>
    </recommendedName>
</protein>
<proteinExistence type="predicted"/>
<dbReference type="GO" id="GO:0034715">
    <property type="term" value="C:pICln-Sm protein complex"/>
    <property type="evidence" value="ECO:0007669"/>
    <property type="project" value="TreeGrafter"/>
</dbReference>
<evidence type="ECO:0000256" key="5">
    <source>
        <dbReference type="SAM" id="MobiDB-lite"/>
    </source>
</evidence>
<dbReference type="GO" id="GO:0005829">
    <property type="term" value="C:cytosol"/>
    <property type="evidence" value="ECO:0007669"/>
    <property type="project" value="TreeGrafter"/>
</dbReference>
<name>A0A0D2N3D1_9CHLO</name>
<dbReference type="InterPro" id="IPR011993">
    <property type="entry name" value="PH-like_dom_sf"/>
</dbReference>
<evidence type="ECO:0000313" key="7">
    <source>
        <dbReference type="Proteomes" id="UP000054498"/>
    </source>
</evidence>
<dbReference type="GO" id="GO:0000387">
    <property type="term" value="P:spliceosomal snRNP assembly"/>
    <property type="evidence" value="ECO:0007669"/>
    <property type="project" value="TreeGrafter"/>
</dbReference>
<evidence type="ECO:0000256" key="1">
    <source>
        <dbReference type="ARBA" id="ARBA00004123"/>
    </source>
</evidence>
<dbReference type="GO" id="GO:0005681">
    <property type="term" value="C:spliceosomal complex"/>
    <property type="evidence" value="ECO:0007669"/>
    <property type="project" value="TreeGrafter"/>
</dbReference>
<evidence type="ECO:0000256" key="2">
    <source>
        <dbReference type="ARBA" id="ARBA00004496"/>
    </source>
</evidence>
<keyword evidence="7" id="KW-1185">Reference proteome</keyword>
<dbReference type="STRING" id="145388.A0A0D2N3D1"/>
<dbReference type="AlphaFoldDB" id="A0A0D2N3D1"/>
<dbReference type="OrthoDB" id="19714at2759"/>
<accession>A0A0D2N3D1</accession>
<dbReference type="InterPro" id="IPR039924">
    <property type="entry name" value="ICln/Lot5/Saf5"/>
</dbReference>
<feature type="region of interest" description="Disordered" evidence="5">
    <location>
        <begin position="113"/>
        <end position="160"/>
    </location>
</feature>
<dbReference type="Gene3D" id="2.30.29.30">
    <property type="entry name" value="Pleckstrin-homology domain (PH domain)/Phosphotyrosine-binding domain (PTB)"/>
    <property type="match status" value="1"/>
</dbReference>
<dbReference type="RefSeq" id="XP_013905916.1">
    <property type="nucleotide sequence ID" value="XM_014050462.1"/>
</dbReference>